<evidence type="ECO:0000256" key="10">
    <source>
        <dbReference type="SAM" id="MobiDB-lite"/>
    </source>
</evidence>
<keyword evidence="6" id="KW-0472">Membrane</keyword>
<dbReference type="InterPro" id="IPR000225">
    <property type="entry name" value="Armadillo"/>
</dbReference>
<dbReference type="PANTHER" id="PTHR47249">
    <property type="entry name" value="VACUOLAR PROTEIN 8"/>
    <property type="match status" value="1"/>
</dbReference>
<dbReference type="GO" id="GO:0071562">
    <property type="term" value="P:nucleus-vacuole junction assembly"/>
    <property type="evidence" value="ECO:0007669"/>
    <property type="project" value="InterPro"/>
</dbReference>
<feature type="repeat" description="ARM" evidence="9">
    <location>
        <begin position="375"/>
        <end position="415"/>
    </location>
</feature>
<evidence type="ECO:0000256" key="3">
    <source>
        <dbReference type="ARBA" id="ARBA00010553"/>
    </source>
</evidence>
<organism evidence="12">
    <name type="scientific">Albugo laibachii Nc14</name>
    <dbReference type="NCBI Taxonomy" id="890382"/>
    <lineage>
        <taxon>Eukaryota</taxon>
        <taxon>Sar</taxon>
        <taxon>Stramenopiles</taxon>
        <taxon>Oomycota</taxon>
        <taxon>Peronosporomycetes</taxon>
        <taxon>Albuginales</taxon>
        <taxon>Albuginaceae</taxon>
        <taxon>Albugo</taxon>
    </lineage>
</organism>
<dbReference type="InterPro" id="IPR016024">
    <property type="entry name" value="ARM-type_fold"/>
</dbReference>
<dbReference type="Pfam" id="PF00514">
    <property type="entry name" value="Arm"/>
    <property type="match status" value="4"/>
</dbReference>
<evidence type="ECO:0000256" key="6">
    <source>
        <dbReference type="ARBA" id="ARBA00023136"/>
    </source>
</evidence>
<feature type="repeat" description="ARM" evidence="9">
    <location>
        <begin position="582"/>
        <end position="624"/>
    </location>
</feature>
<feature type="region of interest" description="Disordered" evidence="10">
    <location>
        <begin position="3679"/>
        <end position="3700"/>
    </location>
</feature>
<dbReference type="PANTHER" id="PTHR47249:SF1">
    <property type="entry name" value="VACUOLAR PROTEIN 8"/>
    <property type="match status" value="1"/>
</dbReference>
<dbReference type="InterPro" id="IPR006911">
    <property type="entry name" value="ARM-rpt_dom"/>
</dbReference>
<dbReference type="Gene3D" id="1.25.10.10">
    <property type="entry name" value="Leucine-rich Repeat Variant"/>
    <property type="match status" value="16"/>
</dbReference>
<keyword evidence="4" id="KW-0926">Vacuole</keyword>
<gene>
    <name evidence="12" type="primary">AlNc14C74G5015</name>
    <name evidence="12" type="ORF">ALNC14_057360</name>
</gene>
<keyword evidence="7" id="KW-0449">Lipoprotein</keyword>
<evidence type="ECO:0000256" key="1">
    <source>
        <dbReference type="ARBA" id="ARBA00004592"/>
    </source>
</evidence>
<evidence type="ECO:0000256" key="8">
    <source>
        <dbReference type="ARBA" id="ARBA00026209"/>
    </source>
</evidence>
<evidence type="ECO:0000259" key="11">
    <source>
        <dbReference type="Pfam" id="PF04826"/>
    </source>
</evidence>
<dbReference type="HOGENOM" id="CLU_000077_0_0_1"/>
<evidence type="ECO:0000256" key="9">
    <source>
        <dbReference type="PROSITE-ProRule" id="PRU00259"/>
    </source>
</evidence>
<dbReference type="EMBL" id="FR824119">
    <property type="protein sequence ID" value="CCA19593.1"/>
    <property type="molecule type" value="Genomic_DNA"/>
</dbReference>
<sequence>MSKLLEQLIARGRRERNPPEQREIAYNLAEISTNPQYHEKMVLKGAVQALTQLLTNTNDAEALQLTCMCLANIASCAATRARIVNDSVLPLLLNHLKSSETDITSKQYLAMTLGNLAFEPTLHEEILKEDTVKILITLVDVKNTVLGAFCAFALANVSLNEDCRFEIVQHDGIPRLIDLACSSDVKAQMQALTCLGGLCIDPQNRIQAVHEGILDALIMMVSVELSHVKLQVAEAFCCLTSTTEIQVEVADRALLTIISLALSGDPKVEERACGAIANLTEREEVHEKLLSENGLTILMTLAQAKSLDTRAEACRCLANLTTNAAILRTLARRGIVEILIEDLTVDHLICQRYAALAIANVCAEEQYQSLVMGLEAIRPLIQLARAFDRELEARRYSVLALANLAAEKENHAMLIGEDCLQALYALASTADGTCQYFVAFALGNLASNPDIHMRMVQEGGLQPIIALASSQDTDVHHHATAALRGLAIHEVNRVKIIQEGGMEPLVLLIQSGDLQVLREACGAIYNLSLSEEALFEIPNSGAIPYVIACCQSKDLEIEQRSCAIIANVAEKRENQVLICQHEAIPPLVANMRSHDIIVQREAGRAIANLTAHEANHDAIVNSKGHKLLTMYLESPDESCQRVGAMGVCNLTTNDLMRQKLMMENVVPLLIALTRAKLGGIVQFSLLAIANLALSMQTHAKMVELGVIVCVMSLTSASDDQIRFHAAFAVARIARNPSYREIITDIGGLEPILSLLEQKEDFVDREILPAICSLSFMGVNKQILSVQAIPFLVRMMSDSHSESIRLSCCSIANLAEKIDLQPPLRTANSIPILCHVLQNKDMCIQSEAARALGNLAIHSEHAILIVQQKILPNLRQMLAEKDVTCQRMSVMTLCNVSSNSDNHAEVFGVSNDTLAVLLATLEEGLSPHSTQDLEVLRYCLLTLSNLSASIFTHRYMMESLDLLVAYTKQDDVKCRQYAVFTIGNLCVNDENVDRLVEAQAVRIMISSMFPGEISLQIRAVAAIRGLCVVKQVRRQAVDQGVMEPLLLAACSDSDELKREAAAAFEMLTESKKMKAKAIKEGCLTPLLSLTTCNDPKTQVFAMTAIANIAEMTQDSTHEIMVQEGLLTVLSTSTLPFLTRQISRCFALLSMNSRQHSNLMEMNPLGCVIASKSDVIEEILDCHRFTAILIANLSRNEAFHRELIERGAVGALSAAAQFECEDNARKEVAMALRNLSSSLFALSEESITLLVTLMQDQDIETLVDTCIAVRDLATWPLASTHILAVKGLGSFLDLLKRPSSQQVKLTACQAIYNLSLSAEIQAEIVQIEGLPILLTLLQSEDADLSHTSCCILANVAEFHANQSIMVQNGVLQHLKFLVRSKNSTKDFVEAAFSVEQEAIRTIANMAVDDAVCVELVLTGALSPLKDALDSQDAITQQFATLALANLSSNEHSIPKILQDEVFPLSLSLQKCDIETHCHLLRFFVNIASSNSIPLERASEMLKSFKHSLNQSDWRLRRMGAAGIANFAAQDKYHSMLLGFNEMKPDDDALIRLLMNLVECEDSHCQLQIVSSIRGLCCDERAREAFHKFEVIPTLFKLVEGTSGDTQTQVFTSLINLSLSGFIDRHVDLMIETLHIDNLLEFLHSTRKECALFGAISLKTLATSPYKHHHETILTSVAVKELIVAQKDAQDDTFRCIATTLCDLCFIGQRYLQAVVSYGGIPIIMRLALCEDERDRSTAISTIRQLSESALHRERIASIGLQPICRALSDIDTSSEMVGNAVITLYEFSLDTNYQQQVAESVVYADIWRIAQSTSPLAKFACGILAKISELFTTHSELQSQEELRLFFKFDAFIARPNTVLEEGLCILANLAANSENHTTMLHHRHQRLLYWALENSCEVDVRLQALFGLANFSCNLSTLDHMLMDFELEPVAVARMQSLLSYLSLEHPISIQRTAVVILANFATHSGFQELLTKAGGIAELTRVLSRKADLRLRHCVTNACVKLAQFSDNLLLFDTATNSGELFIELICEAQQSEENSELETNVQLEGMKMLRSLSELEDLSQKMMNLHSSRMISALVAACLAQDSEKLQAETLLCCYHLTSNAVNQRLLADPKIIGVIIPLCVSSNMHIACFSCATVANISQGDAQVVLNDSEAIPMLVQAVHDDRITVLREAVRAIANMMQTPEFQTSFVPSNVVIVLLEACSNGDDTCQLQASLAIYRLSSNNEHQSLLLEKNAIQILYTLLSSKNERVRSHVIAILGNLSLDNGAALVESYAVPALISMLQQPLSGIDDMIVAVLRSLASVSTFSHVFHENGGHLPLWKRCCDGKEQRLLLQCAAILVKLAEEADEPVLVHNQEYENAISSLTQNAIAFGDVQMARYVAQAVGNRIVKADTHIGITIQRCLVQLISLQDDLCGSYAALAIGNIAASRENQAFILQSGGIQSLITLLEKSPSCQEYAARALSRLAVHEENQEPLFEAEAHTNLTQLLDNESIGVRLQAVMAICNLAAHDVKYAQRIVKAQTTSILIQMLEERDQMCFEAICRALCNLSAASTDQLHLLIRTEEIRSVVQVAIRQGISSRRVCLVLSNLAMNLTLATVLVDSNALLALHRLLSSASIKDQQTGALAMYNISRNSQNQAKILTMDIISTLIRLVSSLDKSVRLYATMTLCNVSSGSHSRHIDEENGIVSALIAIMREKKRDKKNRDTGLCVCDAACMTLCNLACNSFVQEEIFRQRVLEAVMRSKRFRWMILANLAVNERNHCVLWEDGVIQRALDATNSIDQDTRMYSTLLIANMSGNTNYTDILGENGGLKCLLALASSQDSNLQTLAFSSLCCLCQYSPPNRLRFIQANGISSLIMAANDPLIETHRHVAALFLVLSLEDAYANELAKLNIIFMLLQLASSSDDHIALYSCRALANISERVEHHLALTDIHKHIRRLLQHQSTHIVREMARMSANLLSTITYQNDLVADGLCDLILVGLRSDSECQYFTALALEKLTRNIASHAATFNGNGLVTLLHLAKSSDEQTQLRSVFALRNLACSEEHVVEFERCKHLEVLVQLLQHANPKTQKVGAAILHRLSFRSVLRKTLGLQGVLALVKERLVHVLDTQAGGIDWDFASECVGLMANYSEDAFHQAEIMDIEVVVTLISLTKALQEEKSVVKGSWALAEVIEQDVSKSLAVLSCNELIRGAVYKQGGLQCLLKLIESDDKTRRFASLGIRFLVSNVDVCKLIGSVLLSPFLEMATSPMLDLKQTASFVLANLTVSEENQDLLGGSIDQMIELCHCKDVRVRQYGTFALANMSSVLHLESEALCERGITSFIMLSKDQDDSVQRDVARAFVHLSRKRTLQTKLIQRGGTMLFRLLKHPNLDIKRFATLAICNLTSQLTKEEREHLTMDGGLRSLIHLARFHDVDVQRHVVLALAGLIMGAHDKRLMIENGVLGPLIDLLRSPNQHVQLCGSLALNLMVLGTEDVPKLAVMEQNALQPLGMLLNSVNAECVKSALYCLGSLGENQVVLTALDDRDLKNTISSLAQHSDTEVQRSCGYMLALWAEQDHNFEEGTINASISLAAVRDQECQDYASFILAHLCSNRQYQPLLLIGGALGPLVAMVLDKPHPKHYAGLALLKLADNYENHLKIVEEGGVEALLRLARSRSPDREIQYRASQSLGQLAKNATEALSSQSNLSHTVGKSSTRNTSSH</sequence>
<feature type="domain" description="Armadillo repeat-containing" evidence="11">
    <location>
        <begin position="1933"/>
        <end position="2108"/>
    </location>
</feature>
<feature type="repeat" description="ARM" evidence="9">
    <location>
        <begin position="2439"/>
        <end position="2480"/>
    </location>
</feature>
<dbReference type="Pfam" id="PF04826">
    <property type="entry name" value="Arm_2"/>
    <property type="match status" value="1"/>
</dbReference>
<dbReference type="SMART" id="SM00185">
    <property type="entry name" value="ARM"/>
    <property type="match status" value="49"/>
</dbReference>
<evidence type="ECO:0000256" key="7">
    <source>
        <dbReference type="ARBA" id="ARBA00023288"/>
    </source>
</evidence>
<evidence type="ECO:0000256" key="4">
    <source>
        <dbReference type="ARBA" id="ARBA00022554"/>
    </source>
</evidence>
<feature type="repeat" description="ARM" evidence="9">
    <location>
        <begin position="500"/>
        <end position="542"/>
    </location>
</feature>
<reference evidence="12" key="1">
    <citation type="journal article" date="2011" name="PLoS Biol.">
        <title>Gene gain and loss during evolution of obligate parasitism in the white rust pathogen of Arabidopsis thaliana.</title>
        <authorList>
            <person name="Kemen E."/>
            <person name="Gardiner A."/>
            <person name="Schultz-Larsen T."/>
            <person name="Kemen A.C."/>
            <person name="Balmuth A.L."/>
            <person name="Robert-Seilaniantz A."/>
            <person name="Bailey K."/>
            <person name="Holub E."/>
            <person name="Studholme D.J."/>
            <person name="Maclean D."/>
            <person name="Jones J.D."/>
        </authorList>
    </citation>
    <scope>NUCLEOTIDE SEQUENCE</scope>
</reference>
<protein>
    <recommendedName>
        <fullName evidence="8">Vacuolar protein 8</fullName>
    </recommendedName>
</protein>
<feature type="repeat" description="ARM" evidence="9">
    <location>
        <begin position="45"/>
        <end position="88"/>
    </location>
</feature>
<reference evidence="12" key="2">
    <citation type="submission" date="2011-02" db="EMBL/GenBank/DDBJ databases">
        <authorList>
            <person name="MacLean D."/>
        </authorList>
    </citation>
    <scope>NUCLEOTIDE SEQUENCE</scope>
</reference>
<dbReference type="InterPro" id="IPR045156">
    <property type="entry name" value="Vac8"/>
</dbReference>
<dbReference type="InterPro" id="IPR011989">
    <property type="entry name" value="ARM-like"/>
</dbReference>
<name>F0WEG1_9STRA</name>
<accession>F0WEG1</accession>
<feature type="repeat" description="ARM" evidence="9">
    <location>
        <begin position="3642"/>
        <end position="3672"/>
    </location>
</feature>
<feature type="repeat" description="ARM" evidence="9">
    <location>
        <begin position="1326"/>
        <end position="1368"/>
    </location>
</feature>
<comment type="similarity">
    <text evidence="2">Belongs to the beta-catenin family.</text>
</comment>
<feature type="repeat" description="ARM" evidence="9">
    <location>
        <begin position="459"/>
        <end position="501"/>
    </location>
</feature>
<dbReference type="PROSITE" id="PS50176">
    <property type="entry name" value="ARM_REPEAT"/>
    <property type="match status" value="9"/>
</dbReference>
<dbReference type="GO" id="GO:0043495">
    <property type="term" value="F:protein-membrane adaptor activity"/>
    <property type="evidence" value="ECO:0007669"/>
    <property type="project" value="InterPro"/>
</dbReference>
<evidence type="ECO:0000256" key="5">
    <source>
        <dbReference type="ARBA" id="ARBA00022737"/>
    </source>
</evidence>
<feature type="repeat" description="ARM" evidence="9">
    <location>
        <begin position="827"/>
        <end position="869"/>
    </location>
</feature>
<dbReference type="SUPFAM" id="SSF48371">
    <property type="entry name" value="ARM repeat"/>
    <property type="match status" value="11"/>
</dbReference>
<dbReference type="GO" id="GO:0005774">
    <property type="term" value="C:vacuolar membrane"/>
    <property type="evidence" value="ECO:0007669"/>
    <property type="project" value="UniProtKB-SubCell"/>
</dbReference>
<comment type="similarity">
    <text evidence="3">Belongs to the eutherian X-chromosome-specific Armcx family.</text>
</comment>
<evidence type="ECO:0000313" key="12">
    <source>
        <dbReference type="EMBL" id="CCA19593.1"/>
    </source>
</evidence>
<proteinExistence type="inferred from homology"/>
<comment type="subcellular location">
    <subcellularLocation>
        <location evidence="1">Vacuole membrane</location>
        <topology evidence="1">Lipid-anchor</topology>
    </subcellularLocation>
</comment>
<evidence type="ECO:0000256" key="2">
    <source>
        <dbReference type="ARBA" id="ARBA00005462"/>
    </source>
</evidence>
<keyword evidence="5" id="KW-0677">Repeat</keyword>